<proteinExistence type="predicted"/>
<evidence type="ECO:0000313" key="1">
    <source>
        <dbReference type="EMBL" id="SYX82459.1"/>
    </source>
</evidence>
<dbReference type="EMBL" id="LS992241">
    <property type="protein sequence ID" value="SYX82459.1"/>
    <property type="molecule type" value="Genomic_DNA"/>
</dbReference>
<organism evidence="1 2">
    <name type="scientific">Paenibacillus alvei</name>
    <name type="common">Bacillus alvei</name>
    <dbReference type="NCBI Taxonomy" id="44250"/>
    <lineage>
        <taxon>Bacteria</taxon>
        <taxon>Bacillati</taxon>
        <taxon>Bacillota</taxon>
        <taxon>Bacilli</taxon>
        <taxon>Bacillales</taxon>
        <taxon>Paenibacillaceae</taxon>
        <taxon>Paenibacillus</taxon>
    </lineage>
</organism>
<accession>A0A383R7X8</accession>
<evidence type="ECO:0000313" key="2">
    <source>
        <dbReference type="Proteomes" id="UP000304148"/>
    </source>
</evidence>
<reference evidence="2" key="1">
    <citation type="submission" date="2018-08" db="EMBL/GenBank/DDBJ databases">
        <authorList>
            <person name="Chevrot R."/>
        </authorList>
    </citation>
    <scope>NUCLEOTIDE SEQUENCE [LARGE SCALE GENOMIC DNA]</scope>
</reference>
<dbReference type="AlphaFoldDB" id="A0A383R7X8"/>
<protein>
    <submittedName>
        <fullName evidence="1">Uncharacterized protein</fullName>
    </submittedName>
</protein>
<gene>
    <name evidence="1" type="ORF">PBLR_10881</name>
</gene>
<dbReference type="Proteomes" id="UP000304148">
    <property type="component" value="Chromosome"/>
</dbReference>
<sequence length="61" mass="7359">MSVKIRKLIFKKRPSPNWTRPIRTYIIPRELKDLNQAQSLQFEAPHRSSLYGFRREPCCQQ</sequence>
<name>A0A383R7X8_PAEAL</name>